<evidence type="ECO:0000313" key="12">
    <source>
        <dbReference type="EMBL" id="CAB5074286.1"/>
    </source>
</evidence>
<evidence type="ECO:0000256" key="1">
    <source>
        <dbReference type="ARBA" id="ARBA00004651"/>
    </source>
</evidence>
<evidence type="ECO:0000313" key="9">
    <source>
        <dbReference type="EMBL" id="CAB4680461.1"/>
    </source>
</evidence>
<dbReference type="EMBL" id="CAEZXB010000022">
    <property type="protein sequence ID" value="CAB4680461.1"/>
    <property type="molecule type" value="Genomic_DNA"/>
</dbReference>
<organism evidence="10">
    <name type="scientific">freshwater metagenome</name>
    <dbReference type="NCBI Taxonomy" id="449393"/>
    <lineage>
        <taxon>unclassified sequences</taxon>
        <taxon>metagenomes</taxon>
        <taxon>ecological metagenomes</taxon>
    </lineage>
</organism>
<comment type="subcellular location">
    <subcellularLocation>
        <location evidence="1">Cell membrane</location>
        <topology evidence="1">Multi-pass membrane protein</topology>
    </subcellularLocation>
</comment>
<evidence type="ECO:0000256" key="7">
    <source>
        <dbReference type="ARBA" id="ARBA00035585"/>
    </source>
</evidence>
<dbReference type="AlphaFoldDB" id="A0A6J6PI68"/>
<gene>
    <name evidence="9" type="ORF">UFOPK2342_01103</name>
    <name evidence="10" type="ORF">UFOPK2423_01017</name>
    <name evidence="11" type="ORF">UFOPK3266_00733</name>
    <name evidence="12" type="ORF">UFOPK4367_00567</name>
</gene>
<feature type="transmembrane region" description="Helical" evidence="8">
    <location>
        <begin position="35"/>
        <end position="55"/>
    </location>
</feature>
<evidence type="ECO:0000256" key="8">
    <source>
        <dbReference type="SAM" id="Phobius"/>
    </source>
</evidence>
<dbReference type="PANTHER" id="PTHR28259">
    <property type="entry name" value="FLUORIDE EXPORT PROTEIN 1-RELATED"/>
    <property type="match status" value="1"/>
</dbReference>
<dbReference type="GO" id="GO:1903425">
    <property type="term" value="F:fluoride transmembrane transporter activity"/>
    <property type="evidence" value="ECO:0007669"/>
    <property type="project" value="TreeGrafter"/>
</dbReference>
<evidence type="ECO:0000256" key="5">
    <source>
        <dbReference type="ARBA" id="ARBA00023136"/>
    </source>
</evidence>
<keyword evidence="4 8" id="KW-1133">Transmembrane helix</keyword>
<evidence type="ECO:0000256" key="3">
    <source>
        <dbReference type="ARBA" id="ARBA00022692"/>
    </source>
</evidence>
<evidence type="ECO:0000313" key="10">
    <source>
        <dbReference type="EMBL" id="CAB4698232.1"/>
    </source>
</evidence>
<feature type="transmembrane region" description="Helical" evidence="8">
    <location>
        <begin position="67"/>
        <end position="87"/>
    </location>
</feature>
<dbReference type="PANTHER" id="PTHR28259:SF1">
    <property type="entry name" value="FLUORIDE EXPORT PROTEIN 1-RELATED"/>
    <property type="match status" value="1"/>
</dbReference>
<protein>
    <submittedName>
        <fullName evidence="10">Unannotated protein</fullName>
    </submittedName>
</protein>
<dbReference type="EMBL" id="CAFBAA010000014">
    <property type="protein sequence ID" value="CAB4842827.1"/>
    <property type="molecule type" value="Genomic_DNA"/>
</dbReference>
<evidence type="ECO:0000256" key="2">
    <source>
        <dbReference type="ARBA" id="ARBA00022475"/>
    </source>
</evidence>
<evidence type="ECO:0000313" key="11">
    <source>
        <dbReference type="EMBL" id="CAB4842827.1"/>
    </source>
</evidence>
<keyword evidence="5 8" id="KW-0472">Membrane</keyword>
<dbReference type="Pfam" id="PF02537">
    <property type="entry name" value="CRCB"/>
    <property type="match status" value="1"/>
</dbReference>
<feature type="transmembrane region" description="Helical" evidence="8">
    <location>
        <begin position="99"/>
        <end position="121"/>
    </location>
</feature>
<keyword evidence="3 8" id="KW-0812">Transmembrane</keyword>
<dbReference type="EMBL" id="CAFBRC010000027">
    <property type="protein sequence ID" value="CAB5074286.1"/>
    <property type="molecule type" value="Genomic_DNA"/>
</dbReference>
<comment type="catalytic activity">
    <reaction evidence="7">
        <text>fluoride(in) = fluoride(out)</text>
        <dbReference type="Rhea" id="RHEA:76159"/>
        <dbReference type="ChEBI" id="CHEBI:17051"/>
    </reaction>
    <physiologicalReaction direction="left-to-right" evidence="7">
        <dbReference type="Rhea" id="RHEA:76160"/>
    </physiologicalReaction>
</comment>
<comment type="similarity">
    <text evidence="6">Belongs to the fluoride channel Fluc/FEX (TC 1.A.43) family.</text>
</comment>
<accession>A0A6J6PI68</accession>
<evidence type="ECO:0000256" key="6">
    <source>
        <dbReference type="ARBA" id="ARBA00035120"/>
    </source>
</evidence>
<evidence type="ECO:0000256" key="4">
    <source>
        <dbReference type="ARBA" id="ARBA00022989"/>
    </source>
</evidence>
<dbReference type="InterPro" id="IPR003691">
    <property type="entry name" value="FluC"/>
</dbReference>
<proteinExistence type="inferred from homology"/>
<dbReference type="HAMAP" id="MF_00454">
    <property type="entry name" value="FluC"/>
    <property type="match status" value="1"/>
</dbReference>
<reference evidence="10" key="1">
    <citation type="submission" date="2020-05" db="EMBL/GenBank/DDBJ databases">
        <authorList>
            <person name="Chiriac C."/>
            <person name="Salcher M."/>
            <person name="Ghai R."/>
            <person name="Kavagutti S V."/>
        </authorList>
    </citation>
    <scope>NUCLEOTIDE SEQUENCE</scope>
</reference>
<sequence>MKLVKPLGVIAVGGMAGSLARWAIASAMDESSFPWATLLVNYIGAVLLALIIIYAEEHAAPKWWWRPLLGTGFCGGFTTYSAFAVQVDGFLNAGQSGRAIAYILASLIGTYLLVLLTVRFARKQVSK</sequence>
<dbReference type="GO" id="GO:0005886">
    <property type="term" value="C:plasma membrane"/>
    <property type="evidence" value="ECO:0007669"/>
    <property type="project" value="UniProtKB-SubCell"/>
</dbReference>
<dbReference type="EMBL" id="CAEZXN010000021">
    <property type="protein sequence ID" value="CAB4698232.1"/>
    <property type="molecule type" value="Genomic_DNA"/>
</dbReference>
<dbReference type="NCBIfam" id="TIGR00494">
    <property type="entry name" value="crcB"/>
    <property type="match status" value="1"/>
</dbReference>
<name>A0A6J6PI68_9ZZZZ</name>
<keyword evidence="2" id="KW-1003">Cell membrane</keyword>